<feature type="signal peptide" evidence="1">
    <location>
        <begin position="1"/>
        <end position="25"/>
    </location>
</feature>
<dbReference type="RefSeq" id="WP_175374425.1">
    <property type="nucleotide sequence ID" value="NZ_JABWCS010000221.1"/>
</dbReference>
<accession>A0A850ES92</accession>
<name>A0A850ES92_9BACL</name>
<evidence type="ECO:0000313" key="3">
    <source>
        <dbReference type="EMBL" id="NUU64063.1"/>
    </source>
</evidence>
<protein>
    <submittedName>
        <fullName evidence="3">S-layer homology domain-containing protein</fullName>
    </submittedName>
</protein>
<dbReference type="Proteomes" id="UP000564806">
    <property type="component" value="Unassembled WGS sequence"/>
</dbReference>
<dbReference type="PROSITE" id="PS51272">
    <property type="entry name" value="SLH"/>
    <property type="match status" value="2"/>
</dbReference>
<keyword evidence="4" id="KW-1185">Reference proteome</keyword>
<feature type="chain" id="PRO_5032512686" evidence="1">
    <location>
        <begin position="26"/>
        <end position="222"/>
    </location>
</feature>
<evidence type="ECO:0000259" key="2">
    <source>
        <dbReference type="PROSITE" id="PS51272"/>
    </source>
</evidence>
<organism evidence="3 4">
    <name type="scientific">Paenibacillus agri</name>
    <dbReference type="NCBI Taxonomy" id="2744309"/>
    <lineage>
        <taxon>Bacteria</taxon>
        <taxon>Bacillati</taxon>
        <taxon>Bacillota</taxon>
        <taxon>Bacilli</taxon>
        <taxon>Bacillales</taxon>
        <taxon>Paenibacillaceae</taxon>
        <taxon>Paenibacillus</taxon>
    </lineage>
</organism>
<keyword evidence="1" id="KW-0732">Signal</keyword>
<gene>
    <name evidence="3" type="ORF">HPT30_27310</name>
</gene>
<reference evidence="3" key="1">
    <citation type="submission" date="2020-06" db="EMBL/GenBank/DDBJ databases">
        <title>Paenibacillus sp. nov., isolated from soil.</title>
        <authorList>
            <person name="Seo Y.L."/>
        </authorList>
    </citation>
    <scope>NUCLEOTIDE SEQUENCE [LARGE SCALE GENOMIC DNA]</scope>
    <source>
        <strain evidence="3">JW14</strain>
    </source>
</reference>
<dbReference type="InterPro" id="IPR001119">
    <property type="entry name" value="SLH_dom"/>
</dbReference>
<evidence type="ECO:0000313" key="4">
    <source>
        <dbReference type="Proteomes" id="UP000564806"/>
    </source>
</evidence>
<dbReference type="EMBL" id="JABWCS010000221">
    <property type="protein sequence ID" value="NUU64063.1"/>
    <property type="molecule type" value="Genomic_DNA"/>
</dbReference>
<dbReference type="Pfam" id="PF00395">
    <property type="entry name" value="SLH"/>
    <property type="match status" value="2"/>
</dbReference>
<evidence type="ECO:0000256" key="1">
    <source>
        <dbReference type="SAM" id="SignalP"/>
    </source>
</evidence>
<feature type="domain" description="SLH" evidence="2">
    <location>
        <begin position="25"/>
        <end position="88"/>
    </location>
</feature>
<sequence length="222" mass="24034">MMNKKIAMLGAAAILTLTITGQSFAAGVAFTDLANIPAKDKIISLQQKGYIQGVSSDRFDPKGTLTAAQGIQLLVNAFDLNIDLLRFIKEPHATDYFPKANDAAWYANTLIIAANNNIDLSKDLDPGAAWTKEEFTHHLILAMGTSSILQMIKIKPMEFGDQGQLSTAFDGSVQLALVLGIAKLDQNNNFKPQEKITRAEAAELVYNALAYIEEHPAPAQGS</sequence>
<dbReference type="AlphaFoldDB" id="A0A850ES92"/>
<feature type="domain" description="SLH" evidence="2">
    <location>
        <begin position="156"/>
        <end position="219"/>
    </location>
</feature>
<proteinExistence type="predicted"/>
<comment type="caution">
    <text evidence="3">The sequence shown here is derived from an EMBL/GenBank/DDBJ whole genome shotgun (WGS) entry which is preliminary data.</text>
</comment>